<organism evidence="6 7">
    <name type="scientific">Croceicoccus marinus</name>
    <dbReference type="NCBI Taxonomy" id="450378"/>
    <lineage>
        <taxon>Bacteria</taxon>
        <taxon>Pseudomonadati</taxon>
        <taxon>Pseudomonadota</taxon>
        <taxon>Alphaproteobacteria</taxon>
        <taxon>Sphingomonadales</taxon>
        <taxon>Erythrobacteraceae</taxon>
        <taxon>Croceicoccus</taxon>
    </lineage>
</organism>
<dbReference type="SUPFAM" id="SSF46689">
    <property type="entry name" value="Homeodomain-like"/>
    <property type="match status" value="1"/>
</dbReference>
<feature type="DNA-binding region" description="H-T-H motif" evidence="4">
    <location>
        <begin position="25"/>
        <end position="44"/>
    </location>
</feature>
<evidence type="ECO:0000259" key="5">
    <source>
        <dbReference type="PROSITE" id="PS50977"/>
    </source>
</evidence>
<keyword evidence="6" id="KW-0614">Plasmid</keyword>
<dbReference type="OrthoDB" id="9811084at2"/>
<accession>A0A7G6W107</accession>
<feature type="domain" description="HTH tetR-type" evidence="5">
    <location>
        <begin position="2"/>
        <end position="62"/>
    </location>
</feature>
<geneLocation type="plasmid" evidence="6 7">
    <name>plas1</name>
</geneLocation>
<evidence type="ECO:0000256" key="4">
    <source>
        <dbReference type="PROSITE-ProRule" id="PRU00335"/>
    </source>
</evidence>
<dbReference type="InterPro" id="IPR009057">
    <property type="entry name" value="Homeodomain-like_sf"/>
</dbReference>
<evidence type="ECO:0000256" key="1">
    <source>
        <dbReference type="ARBA" id="ARBA00023015"/>
    </source>
</evidence>
<dbReference type="PROSITE" id="PS01081">
    <property type="entry name" value="HTH_TETR_1"/>
    <property type="match status" value="1"/>
</dbReference>
<protein>
    <submittedName>
        <fullName evidence="6">TetR/AcrR family transcriptional regulator</fullName>
    </submittedName>
</protein>
<keyword evidence="3" id="KW-0804">Transcription</keyword>
<dbReference type="GO" id="GO:0003700">
    <property type="term" value="F:DNA-binding transcription factor activity"/>
    <property type="evidence" value="ECO:0007669"/>
    <property type="project" value="TreeGrafter"/>
</dbReference>
<dbReference type="PRINTS" id="PR00455">
    <property type="entry name" value="HTHTETR"/>
</dbReference>
<dbReference type="PROSITE" id="PS50977">
    <property type="entry name" value="HTH_TETR_2"/>
    <property type="match status" value="1"/>
</dbReference>
<keyword evidence="2 4" id="KW-0238">DNA-binding</keyword>
<dbReference type="PANTHER" id="PTHR30055">
    <property type="entry name" value="HTH-TYPE TRANSCRIPTIONAL REGULATOR RUTR"/>
    <property type="match status" value="1"/>
</dbReference>
<dbReference type="PANTHER" id="PTHR30055:SF234">
    <property type="entry name" value="HTH-TYPE TRANSCRIPTIONAL REGULATOR BETI"/>
    <property type="match status" value="1"/>
</dbReference>
<dbReference type="InterPro" id="IPR001647">
    <property type="entry name" value="HTH_TetR"/>
</dbReference>
<proteinExistence type="predicted"/>
<gene>
    <name evidence="6" type="ORF">H4O24_18350</name>
</gene>
<dbReference type="Proteomes" id="UP000515297">
    <property type="component" value="Plasmid plas1"/>
</dbReference>
<reference evidence="6 7" key="1">
    <citation type="submission" date="2020-08" db="EMBL/GenBank/DDBJ databases">
        <authorList>
            <person name="Liu G."/>
            <person name="Sun C."/>
        </authorList>
    </citation>
    <scope>NUCLEOTIDE SEQUENCE [LARGE SCALE GENOMIC DNA]</scope>
    <source>
        <strain evidence="6 7">OT19</strain>
        <plasmid evidence="6 7">plas1</plasmid>
    </source>
</reference>
<evidence type="ECO:0000313" key="7">
    <source>
        <dbReference type="Proteomes" id="UP000515297"/>
    </source>
</evidence>
<dbReference type="GO" id="GO:0000976">
    <property type="term" value="F:transcription cis-regulatory region binding"/>
    <property type="evidence" value="ECO:0007669"/>
    <property type="project" value="TreeGrafter"/>
</dbReference>
<evidence type="ECO:0000313" key="6">
    <source>
        <dbReference type="EMBL" id="QNE07672.1"/>
    </source>
</evidence>
<keyword evidence="1" id="KW-0805">Transcription regulation</keyword>
<evidence type="ECO:0000256" key="3">
    <source>
        <dbReference type="ARBA" id="ARBA00023163"/>
    </source>
</evidence>
<dbReference type="InterPro" id="IPR023772">
    <property type="entry name" value="DNA-bd_HTH_TetR-type_CS"/>
</dbReference>
<sequence length="189" mass="21493">MSPSVIKILSGALDAIAERGVRRLSMSDIIEASGVSRGTLYRYFSSKDDVLAAVAEFVCIGFENGIREAAEGIDDPIERFRQVMQFYARYTNENSPDRVFEVEPRFHLSFFRSRFARYKLAVHSALEPTFKYIEAKLGKTINAIAFVEILVRLQLSTLLVPADENWLMLWNESADSLEKWLLDTADQTV</sequence>
<dbReference type="Gene3D" id="1.10.357.10">
    <property type="entry name" value="Tetracycline Repressor, domain 2"/>
    <property type="match status" value="1"/>
</dbReference>
<name>A0A7G6W107_9SPHN</name>
<evidence type="ECO:0000256" key="2">
    <source>
        <dbReference type="ARBA" id="ARBA00023125"/>
    </source>
</evidence>
<dbReference type="EMBL" id="CP060053">
    <property type="protein sequence ID" value="QNE07672.1"/>
    <property type="molecule type" value="Genomic_DNA"/>
</dbReference>
<dbReference type="InterPro" id="IPR050109">
    <property type="entry name" value="HTH-type_TetR-like_transc_reg"/>
</dbReference>
<dbReference type="Pfam" id="PF00440">
    <property type="entry name" value="TetR_N"/>
    <property type="match status" value="1"/>
</dbReference>
<dbReference type="AlphaFoldDB" id="A0A7G6W107"/>